<protein>
    <submittedName>
        <fullName evidence="3">N-acyl-D-amino-acid deacylase</fullName>
    </submittedName>
</protein>
<dbReference type="InterPro" id="IPR032466">
    <property type="entry name" value="Metal_Hydrolase"/>
</dbReference>
<dbReference type="OrthoDB" id="9775607at2"/>
<gene>
    <name evidence="3" type="ORF">SAMN02194393_04322</name>
</gene>
<feature type="domain" description="Amidohydrolase-related" evidence="2">
    <location>
        <begin position="51"/>
        <end position="433"/>
    </location>
</feature>
<dbReference type="PANTHER" id="PTHR11647:SF1">
    <property type="entry name" value="COLLAPSIN RESPONSE MEDIATOR PROTEIN"/>
    <property type="match status" value="1"/>
</dbReference>
<dbReference type="PANTHER" id="PTHR11647">
    <property type="entry name" value="HYDRANTOINASE/DIHYDROPYRIMIDINASE FAMILY MEMBER"/>
    <property type="match status" value="1"/>
</dbReference>
<evidence type="ECO:0000259" key="2">
    <source>
        <dbReference type="Pfam" id="PF01979"/>
    </source>
</evidence>
<sequence>MYNLKIRNGKIIDFEKETQTICNIAVKNGKIVCIGQCSEDAEKEIDAKGNIVSPGFIDIHMHEETIGNTIDGDDYDIANKMLSMGVTTCVSGNCGNNRQSIYEFFEFVDRKGAPVNYLSFIGHNYLRNVIGVERYTSATKEEILKMGNLASDAIEKGAIGISFGLEYSPGIKYSEVIDLCNSIKDKDILLSAHYRKDAKYGIDSIKELINISMETGLPMQISHLGSCTAYGMMKESLRVIEEAVKSGVDISADCYPYDAFSTYIGSSVFDDGCFNLWNKSFDSILLTEEPYKGVRCDKDTFYKVRKEYPNMLAVAFVMNEEEVIEALKSPYVMVASDGLYNRGQGHPRGAGTFPRILGKYVRELNALSLTDALKKMTIIPAKRLGLNNKGQIKEGYDADLVIFNPDKIIDTASFDKPTEKSEGISYVIIDGKIALEDNKIENGRLGKIIRKNELSRGGKLYD</sequence>
<dbReference type="SUPFAM" id="SSF51338">
    <property type="entry name" value="Composite domain of metallo-dependent hydrolases"/>
    <property type="match status" value="1"/>
</dbReference>
<keyword evidence="4" id="KW-1185">Reference proteome</keyword>
<dbReference type="Proteomes" id="UP000190285">
    <property type="component" value="Unassembled WGS sequence"/>
</dbReference>
<evidence type="ECO:0000313" key="4">
    <source>
        <dbReference type="Proteomes" id="UP000190285"/>
    </source>
</evidence>
<organism evidence="3 4">
    <name type="scientific">Maledivibacter halophilus</name>
    <dbReference type="NCBI Taxonomy" id="36842"/>
    <lineage>
        <taxon>Bacteria</taxon>
        <taxon>Bacillati</taxon>
        <taxon>Bacillota</taxon>
        <taxon>Clostridia</taxon>
        <taxon>Peptostreptococcales</taxon>
        <taxon>Caminicellaceae</taxon>
        <taxon>Maledivibacter</taxon>
    </lineage>
</organism>
<dbReference type="Pfam" id="PF01979">
    <property type="entry name" value="Amidohydro_1"/>
    <property type="match status" value="1"/>
</dbReference>
<name>A0A1T5M9Q3_9FIRM</name>
<dbReference type="RefSeq" id="WP_079494545.1">
    <property type="nucleotide sequence ID" value="NZ_FUZT01000012.1"/>
</dbReference>
<evidence type="ECO:0000256" key="1">
    <source>
        <dbReference type="ARBA" id="ARBA00001947"/>
    </source>
</evidence>
<evidence type="ECO:0000313" key="3">
    <source>
        <dbReference type="EMBL" id="SKC84966.1"/>
    </source>
</evidence>
<dbReference type="GO" id="GO:0005829">
    <property type="term" value="C:cytosol"/>
    <property type="evidence" value="ECO:0007669"/>
    <property type="project" value="TreeGrafter"/>
</dbReference>
<dbReference type="InterPro" id="IPR011059">
    <property type="entry name" value="Metal-dep_hydrolase_composite"/>
</dbReference>
<dbReference type="STRING" id="36842.SAMN02194393_04322"/>
<proteinExistence type="predicted"/>
<dbReference type="GO" id="GO:0016812">
    <property type="term" value="F:hydrolase activity, acting on carbon-nitrogen (but not peptide) bonds, in cyclic amides"/>
    <property type="evidence" value="ECO:0007669"/>
    <property type="project" value="TreeGrafter"/>
</dbReference>
<dbReference type="InterPro" id="IPR006680">
    <property type="entry name" value="Amidohydro-rel"/>
</dbReference>
<comment type="cofactor">
    <cofactor evidence="1">
        <name>Zn(2+)</name>
        <dbReference type="ChEBI" id="CHEBI:29105"/>
    </cofactor>
</comment>
<reference evidence="3 4" key="1">
    <citation type="submission" date="2017-02" db="EMBL/GenBank/DDBJ databases">
        <authorList>
            <person name="Peterson S.W."/>
        </authorList>
    </citation>
    <scope>NUCLEOTIDE SEQUENCE [LARGE SCALE GENOMIC DNA]</scope>
    <source>
        <strain evidence="3 4">M1</strain>
    </source>
</reference>
<dbReference type="Gene3D" id="3.20.20.140">
    <property type="entry name" value="Metal-dependent hydrolases"/>
    <property type="match status" value="1"/>
</dbReference>
<dbReference type="EMBL" id="FUZT01000012">
    <property type="protein sequence ID" value="SKC84966.1"/>
    <property type="molecule type" value="Genomic_DNA"/>
</dbReference>
<accession>A0A1T5M9Q3</accession>
<dbReference type="AlphaFoldDB" id="A0A1T5M9Q3"/>
<dbReference type="InterPro" id="IPR050378">
    <property type="entry name" value="Metallo-dep_Hydrolases_sf"/>
</dbReference>
<dbReference type="SUPFAM" id="SSF51556">
    <property type="entry name" value="Metallo-dependent hydrolases"/>
    <property type="match status" value="1"/>
</dbReference>